<dbReference type="PANTHER" id="PTHR43267">
    <property type="entry name" value="TRNA THREONYLCARBAMOYLADENOSINE DEHYDRATASE"/>
    <property type="match status" value="1"/>
</dbReference>
<gene>
    <name evidence="2" type="ORF">HMPREF3226_02437</name>
</gene>
<organism evidence="2 3">
    <name type="scientific">Prevotella corporis</name>
    <dbReference type="NCBI Taxonomy" id="28128"/>
    <lineage>
        <taxon>Bacteria</taxon>
        <taxon>Pseudomonadati</taxon>
        <taxon>Bacteroidota</taxon>
        <taxon>Bacteroidia</taxon>
        <taxon>Bacteroidales</taxon>
        <taxon>Prevotellaceae</taxon>
        <taxon>Prevotella</taxon>
    </lineage>
</organism>
<dbReference type="PANTHER" id="PTHR43267:SF1">
    <property type="entry name" value="TRNA THREONYLCARBAMOYLADENOSINE DEHYDRATASE"/>
    <property type="match status" value="1"/>
</dbReference>
<proteinExistence type="predicted"/>
<reference evidence="3" key="1">
    <citation type="submission" date="2016-01" db="EMBL/GenBank/DDBJ databases">
        <authorList>
            <person name="Mitreva M."/>
            <person name="Pepin K.H."/>
            <person name="Mihindukulasuriya K.A."/>
            <person name="Fulton R."/>
            <person name="Fronick C."/>
            <person name="O'Laughlin M."/>
            <person name="Miner T."/>
            <person name="Herter B."/>
            <person name="Rosa B.A."/>
            <person name="Cordes M."/>
            <person name="Tomlinson C."/>
            <person name="Wollam A."/>
            <person name="Palsikar V.B."/>
            <person name="Mardis E.R."/>
            <person name="Wilson R.K."/>
        </authorList>
    </citation>
    <scope>NUCLEOTIDE SEQUENCE [LARGE SCALE GENOMIC DNA]</scope>
    <source>
        <strain evidence="3">MJR7716</strain>
    </source>
</reference>
<sequence>MLHLKTNDIFAENKIREMENRYTSNRLYVSEKEQEIIKNFRIIIGGAGIGSIVAECALRFGFEHITIIDGDKVEESHLNRQNYTSSDIGRPKAECLAKRLSDINPKAHITFRNEFFTKENANDILENQDVAVEAMDDNDESAFVFAQQCKERNIPVLHPYNFGWAGFLTIADPSRHSLSELSDIPSRFELKVADYVTGYSAFWQNPQPWLEQILNQYRAEKDSLPLPQLSIASWITAGLCTNAIFHLATGRPVKYFPKFYFSSLLD</sequence>
<dbReference type="SUPFAM" id="SSF69572">
    <property type="entry name" value="Activating enzymes of the ubiquitin-like proteins"/>
    <property type="match status" value="1"/>
</dbReference>
<feature type="domain" description="THIF-type NAD/FAD binding fold" evidence="1">
    <location>
        <begin position="28"/>
        <end position="251"/>
    </location>
</feature>
<dbReference type="PATRIC" id="fig|28128.5.peg.2509"/>
<dbReference type="Pfam" id="PF00899">
    <property type="entry name" value="ThiF"/>
    <property type="match status" value="1"/>
</dbReference>
<dbReference type="GO" id="GO:0061503">
    <property type="term" value="F:tRNA threonylcarbamoyladenosine dehydratase"/>
    <property type="evidence" value="ECO:0007669"/>
    <property type="project" value="TreeGrafter"/>
</dbReference>
<dbReference type="GO" id="GO:0008641">
    <property type="term" value="F:ubiquitin-like modifier activating enzyme activity"/>
    <property type="evidence" value="ECO:0007669"/>
    <property type="project" value="InterPro"/>
</dbReference>
<dbReference type="InterPro" id="IPR035985">
    <property type="entry name" value="Ubiquitin-activating_enz"/>
</dbReference>
<name>A0A133PVL7_9BACT</name>
<protein>
    <submittedName>
        <fullName evidence="2">ThiF family protein</fullName>
    </submittedName>
</protein>
<dbReference type="Proteomes" id="UP000070533">
    <property type="component" value="Unassembled WGS sequence"/>
</dbReference>
<dbReference type="AlphaFoldDB" id="A0A133PVL7"/>
<dbReference type="GO" id="GO:0061504">
    <property type="term" value="P:cyclic threonylcarbamoyladenosine biosynthetic process"/>
    <property type="evidence" value="ECO:0007669"/>
    <property type="project" value="TreeGrafter"/>
</dbReference>
<dbReference type="InterPro" id="IPR045886">
    <property type="entry name" value="ThiF/MoeB/HesA"/>
</dbReference>
<evidence type="ECO:0000313" key="2">
    <source>
        <dbReference type="EMBL" id="KXA33370.1"/>
    </source>
</evidence>
<dbReference type="Gene3D" id="3.40.50.720">
    <property type="entry name" value="NAD(P)-binding Rossmann-like Domain"/>
    <property type="match status" value="1"/>
</dbReference>
<dbReference type="eggNOG" id="COG0476">
    <property type="taxonomic scope" value="Bacteria"/>
</dbReference>
<keyword evidence="3" id="KW-1185">Reference proteome</keyword>
<evidence type="ECO:0000313" key="3">
    <source>
        <dbReference type="Proteomes" id="UP000070533"/>
    </source>
</evidence>
<dbReference type="EMBL" id="LRQG01000222">
    <property type="protein sequence ID" value="KXA33370.1"/>
    <property type="molecule type" value="Genomic_DNA"/>
</dbReference>
<accession>A0A133PVL7</accession>
<comment type="caution">
    <text evidence="2">The sequence shown here is derived from an EMBL/GenBank/DDBJ whole genome shotgun (WGS) entry which is preliminary data.</text>
</comment>
<dbReference type="STRING" id="28128.HMPREF3226_02437"/>
<evidence type="ECO:0000259" key="1">
    <source>
        <dbReference type="Pfam" id="PF00899"/>
    </source>
</evidence>
<dbReference type="InterPro" id="IPR000594">
    <property type="entry name" value="ThiF_NAD_FAD-bd"/>
</dbReference>